<keyword evidence="5 6" id="KW-0472">Membrane</keyword>
<feature type="transmembrane region" description="Helical" evidence="6">
    <location>
        <begin position="276"/>
        <end position="294"/>
    </location>
</feature>
<protein>
    <submittedName>
        <fullName evidence="8">Major facilitator:Oxalate:Formate Antiporter</fullName>
    </submittedName>
</protein>
<feature type="transmembrane region" description="Helical" evidence="6">
    <location>
        <begin position="300"/>
        <end position="324"/>
    </location>
</feature>
<comment type="caution">
    <text evidence="8">The sequence shown here is derived from an EMBL/GenBank/DDBJ whole genome shotgun (WGS) entry which is preliminary data.</text>
</comment>
<evidence type="ECO:0000256" key="6">
    <source>
        <dbReference type="SAM" id="Phobius"/>
    </source>
</evidence>
<feature type="transmembrane region" description="Helical" evidence="6">
    <location>
        <begin position="7"/>
        <end position="26"/>
    </location>
</feature>
<dbReference type="InterPro" id="IPR011701">
    <property type="entry name" value="MFS"/>
</dbReference>
<organism evidence="8 9">
    <name type="scientific">Thermobrachium celere DSM 8682</name>
    <dbReference type="NCBI Taxonomy" id="941824"/>
    <lineage>
        <taxon>Bacteria</taxon>
        <taxon>Bacillati</taxon>
        <taxon>Bacillota</taxon>
        <taxon>Clostridia</taxon>
        <taxon>Eubacteriales</taxon>
        <taxon>Clostridiaceae</taxon>
        <taxon>Thermobrachium</taxon>
    </lineage>
</organism>
<evidence type="ECO:0000313" key="8">
    <source>
        <dbReference type="EMBL" id="CDF59258.1"/>
    </source>
</evidence>
<keyword evidence="9" id="KW-1185">Reference proteome</keyword>
<evidence type="ECO:0000256" key="3">
    <source>
        <dbReference type="ARBA" id="ARBA00022692"/>
    </source>
</evidence>
<name>R7RUU4_9CLOT</name>
<dbReference type="OrthoDB" id="9793415at2"/>
<feature type="transmembrane region" description="Helical" evidence="6">
    <location>
        <begin position="246"/>
        <end position="264"/>
    </location>
</feature>
<feature type="transmembrane region" description="Helical" evidence="6">
    <location>
        <begin position="157"/>
        <end position="180"/>
    </location>
</feature>
<feature type="transmembrane region" description="Helical" evidence="6">
    <location>
        <begin position="210"/>
        <end position="234"/>
    </location>
</feature>
<gene>
    <name evidence="8" type="ORF">TCEL_02326</name>
</gene>
<dbReference type="EMBL" id="CAVN010000149">
    <property type="protein sequence ID" value="CDF59258.1"/>
    <property type="molecule type" value="Genomic_DNA"/>
</dbReference>
<dbReference type="PANTHER" id="PTHR11360:SF304">
    <property type="entry name" value="MFS DOMAIN-CONTAINING PROTEIN"/>
    <property type="match status" value="1"/>
</dbReference>
<evidence type="ECO:0000256" key="2">
    <source>
        <dbReference type="ARBA" id="ARBA00022448"/>
    </source>
</evidence>
<evidence type="ECO:0000313" key="9">
    <source>
        <dbReference type="Proteomes" id="UP000014923"/>
    </source>
</evidence>
<evidence type="ECO:0000256" key="1">
    <source>
        <dbReference type="ARBA" id="ARBA00004651"/>
    </source>
</evidence>
<evidence type="ECO:0000256" key="5">
    <source>
        <dbReference type="ARBA" id="ARBA00023136"/>
    </source>
</evidence>
<feature type="domain" description="Major facilitator superfamily (MFS) profile" evidence="7">
    <location>
        <begin position="6"/>
        <end position="391"/>
    </location>
</feature>
<feature type="transmembrane region" description="Helical" evidence="6">
    <location>
        <begin position="46"/>
        <end position="66"/>
    </location>
</feature>
<keyword evidence="2" id="KW-0813">Transport</keyword>
<sequence length="392" mass="43212">MKNKIRWLYVVLGILIFICLGTVYSWSIFRKPLEKALSLNSTQSSLPFMTFLAFYAFLMPLGGKLISKYSPKIVLIIGSILVGLGWIGSSFSKNIVMLTITYGVVAGSGVGIAYGVPIGVVSRWFPDKKGLALGILLSGFGMSPFVTAPIAKKLIDMYGVFTSFKLLGIIFLFILIVLSLPFKFPNENVKTNTEDYNSLSPTEMLKDRKFYILWTCFAIATFVGLMIIGITGPMGEDIIGIPSTTMAFYVSLFSIFNGIGRPLFGYLSDKLGPSKVILLSYTLISFATLSILFFNNAKTFLFVLSFVIFWMNFGGWLSIAPTLTSKFFGPKYYSENYGIVFTAYGIGAILGNLTSGLAKDLFGSYKFVSYPILVLVLIGIILSRFINKSSKI</sequence>
<dbReference type="GO" id="GO:0022857">
    <property type="term" value="F:transmembrane transporter activity"/>
    <property type="evidence" value="ECO:0007669"/>
    <property type="project" value="InterPro"/>
</dbReference>
<dbReference type="PROSITE" id="PS50850">
    <property type="entry name" value="MFS"/>
    <property type="match status" value="1"/>
</dbReference>
<evidence type="ECO:0000256" key="4">
    <source>
        <dbReference type="ARBA" id="ARBA00022989"/>
    </source>
</evidence>
<dbReference type="Proteomes" id="UP000014923">
    <property type="component" value="Unassembled WGS sequence"/>
</dbReference>
<dbReference type="Gene3D" id="1.20.1250.20">
    <property type="entry name" value="MFS general substrate transporter like domains"/>
    <property type="match status" value="2"/>
</dbReference>
<keyword evidence="3 6" id="KW-0812">Transmembrane</keyword>
<dbReference type="AlphaFoldDB" id="R7RUU4"/>
<dbReference type="InterPro" id="IPR020846">
    <property type="entry name" value="MFS_dom"/>
</dbReference>
<comment type="subcellular location">
    <subcellularLocation>
        <location evidence="1">Cell membrane</location>
        <topology evidence="1">Multi-pass membrane protein</topology>
    </subcellularLocation>
</comment>
<dbReference type="GO" id="GO:0005886">
    <property type="term" value="C:plasma membrane"/>
    <property type="evidence" value="ECO:0007669"/>
    <property type="project" value="UniProtKB-SubCell"/>
</dbReference>
<reference evidence="8" key="1">
    <citation type="submission" date="2013-03" db="EMBL/GenBank/DDBJ databases">
        <title>Draft genome sequence of the hydrogen-ethanol-producing anaerobic alkalithermophilic Caloramator celere.</title>
        <authorList>
            <person name="Ciranna A."/>
            <person name="Larjo A."/>
            <person name="Kivisto A."/>
            <person name="Santala V."/>
            <person name="Roos C."/>
            <person name="Karp M."/>
        </authorList>
    </citation>
    <scope>NUCLEOTIDE SEQUENCE [LARGE SCALE GENOMIC DNA]</scope>
    <source>
        <strain evidence="8">DSM 8682</strain>
    </source>
</reference>
<feature type="transmembrane region" description="Helical" evidence="6">
    <location>
        <begin position="95"/>
        <end position="118"/>
    </location>
</feature>
<proteinExistence type="predicted"/>
<dbReference type="InterPro" id="IPR050327">
    <property type="entry name" value="Proton-linked_MCT"/>
</dbReference>
<feature type="transmembrane region" description="Helical" evidence="6">
    <location>
        <begin position="367"/>
        <end position="386"/>
    </location>
</feature>
<dbReference type="PANTHER" id="PTHR11360">
    <property type="entry name" value="MONOCARBOXYLATE TRANSPORTER"/>
    <property type="match status" value="1"/>
</dbReference>
<dbReference type="SUPFAM" id="SSF103473">
    <property type="entry name" value="MFS general substrate transporter"/>
    <property type="match status" value="1"/>
</dbReference>
<dbReference type="eggNOG" id="COG2814">
    <property type="taxonomic scope" value="Bacteria"/>
</dbReference>
<dbReference type="RefSeq" id="WP_018666548.1">
    <property type="nucleotide sequence ID" value="NZ_HF952039.1"/>
</dbReference>
<evidence type="ECO:0000259" key="7">
    <source>
        <dbReference type="PROSITE" id="PS50850"/>
    </source>
</evidence>
<feature type="transmembrane region" description="Helical" evidence="6">
    <location>
        <begin position="130"/>
        <end position="151"/>
    </location>
</feature>
<dbReference type="CDD" id="cd17353">
    <property type="entry name" value="MFS_OFA_like"/>
    <property type="match status" value="1"/>
</dbReference>
<feature type="transmembrane region" description="Helical" evidence="6">
    <location>
        <begin position="73"/>
        <end position="89"/>
    </location>
</feature>
<accession>R7RUU4</accession>
<dbReference type="InterPro" id="IPR036259">
    <property type="entry name" value="MFS_trans_sf"/>
</dbReference>
<keyword evidence="4 6" id="KW-1133">Transmembrane helix</keyword>
<feature type="transmembrane region" description="Helical" evidence="6">
    <location>
        <begin position="336"/>
        <end position="355"/>
    </location>
</feature>
<dbReference type="HOGENOM" id="CLU_001265_59_7_9"/>
<dbReference type="Pfam" id="PF07690">
    <property type="entry name" value="MFS_1"/>
    <property type="match status" value="1"/>
</dbReference>